<sequence length="306" mass="34435">MDTVMLAHLLTALLTLAPPELALGTDEADLPENHHERDKLANQQKARLSLQNTAEIQHCLVNTGDVGCGVFECFENNSCEIHGPHDICLAFLHNAGKFDAQGKSFIKDTLKCMAHGLRIKFSCISRKCSTIQEMVSQLQQECYLKHDLCSTAKENINVVVEMIHIRHLLSKGSYLEFIKALFHCHEVVMEAVKKSVRSRFGQNLAFLRQILQEDSCSSHKQADQVTPTTAAPDKKQEDNRKGHKSSTEVNYVEVDRENARNPKGEKDRSGRVHPNARARGTGQASRRITEERTHMSDAIELSDIRR</sequence>
<comment type="subcellular location">
    <subcellularLocation>
        <location evidence="1">Secreted</location>
    </subcellularLocation>
</comment>
<feature type="signal peptide" evidence="10">
    <location>
        <begin position="1"/>
        <end position="24"/>
    </location>
</feature>
<dbReference type="STRING" id="137246.A0A401SGR5"/>
<keyword evidence="10" id="KW-0732">Signal</keyword>
<comment type="subunit">
    <text evidence="3">Homodimer; disulfide-linked.</text>
</comment>
<evidence type="ECO:0000256" key="2">
    <source>
        <dbReference type="ARBA" id="ARBA00008693"/>
    </source>
</evidence>
<name>A0A401SGR5_CHIPU</name>
<feature type="compositionally biased region" description="Basic and acidic residues" evidence="9">
    <location>
        <begin position="287"/>
        <end position="306"/>
    </location>
</feature>
<evidence type="ECO:0000256" key="10">
    <source>
        <dbReference type="SAM" id="SignalP"/>
    </source>
</evidence>
<evidence type="ECO:0000256" key="4">
    <source>
        <dbReference type="ARBA" id="ARBA00022525"/>
    </source>
</evidence>
<evidence type="ECO:0000256" key="1">
    <source>
        <dbReference type="ARBA" id="ARBA00004613"/>
    </source>
</evidence>
<proteinExistence type="inferred from homology"/>
<keyword evidence="5" id="KW-0372">Hormone</keyword>
<feature type="chain" id="PRO_5019069125" description="Stanniocalcin-2" evidence="10">
    <location>
        <begin position="25"/>
        <end position="306"/>
    </location>
</feature>
<evidence type="ECO:0000256" key="3">
    <source>
        <dbReference type="ARBA" id="ARBA00011748"/>
    </source>
</evidence>
<evidence type="ECO:0000313" key="11">
    <source>
        <dbReference type="EMBL" id="GCC29545.1"/>
    </source>
</evidence>
<feature type="compositionally biased region" description="Basic and acidic residues" evidence="9">
    <location>
        <begin position="253"/>
        <end position="270"/>
    </location>
</feature>
<dbReference type="GO" id="GO:0005615">
    <property type="term" value="C:extracellular space"/>
    <property type="evidence" value="ECO:0007669"/>
    <property type="project" value="TreeGrafter"/>
</dbReference>
<accession>A0A401SGR5</accession>
<evidence type="ECO:0000256" key="9">
    <source>
        <dbReference type="SAM" id="MobiDB-lite"/>
    </source>
</evidence>
<comment type="function">
    <text evidence="7">Has an anti-hypocalcemic action on calcium and phosphate homeostasis.</text>
</comment>
<dbReference type="PANTHER" id="PTHR11245">
    <property type="entry name" value="STANNIOCALCIN"/>
    <property type="match status" value="1"/>
</dbReference>
<dbReference type="OrthoDB" id="8931566at2759"/>
<protein>
    <recommendedName>
        <fullName evidence="8">Stanniocalcin-2</fullName>
    </recommendedName>
</protein>
<dbReference type="AlphaFoldDB" id="A0A401SGR5"/>
<comment type="caution">
    <text evidence="11">The sequence shown here is derived from an EMBL/GenBank/DDBJ whole genome shotgun (WGS) entry which is preliminary data.</text>
</comment>
<evidence type="ECO:0000256" key="7">
    <source>
        <dbReference type="ARBA" id="ARBA00037055"/>
    </source>
</evidence>
<dbReference type="EMBL" id="BEZZ01000255">
    <property type="protein sequence ID" value="GCC29545.1"/>
    <property type="molecule type" value="Genomic_DNA"/>
</dbReference>
<keyword evidence="6" id="KW-1015">Disulfide bond</keyword>
<dbReference type="Proteomes" id="UP000287033">
    <property type="component" value="Unassembled WGS sequence"/>
</dbReference>
<keyword evidence="4" id="KW-0964">Secreted</keyword>
<dbReference type="InterPro" id="IPR004978">
    <property type="entry name" value="Stanniocalcin"/>
</dbReference>
<evidence type="ECO:0000256" key="6">
    <source>
        <dbReference type="ARBA" id="ARBA00023157"/>
    </source>
</evidence>
<dbReference type="PANTHER" id="PTHR11245:SF2">
    <property type="entry name" value="STANNIOCALCIN-2"/>
    <property type="match status" value="1"/>
</dbReference>
<organism evidence="11 12">
    <name type="scientific">Chiloscyllium punctatum</name>
    <name type="common">Brownbanded bambooshark</name>
    <name type="synonym">Hemiscyllium punctatum</name>
    <dbReference type="NCBI Taxonomy" id="137246"/>
    <lineage>
        <taxon>Eukaryota</taxon>
        <taxon>Metazoa</taxon>
        <taxon>Chordata</taxon>
        <taxon>Craniata</taxon>
        <taxon>Vertebrata</taxon>
        <taxon>Chondrichthyes</taxon>
        <taxon>Elasmobranchii</taxon>
        <taxon>Galeomorphii</taxon>
        <taxon>Galeoidea</taxon>
        <taxon>Orectolobiformes</taxon>
        <taxon>Hemiscylliidae</taxon>
        <taxon>Chiloscyllium</taxon>
    </lineage>
</organism>
<dbReference type="GO" id="GO:0006874">
    <property type="term" value="P:intracellular calcium ion homeostasis"/>
    <property type="evidence" value="ECO:0007669"/>
    <property type="project" value="TreeGrafter"/>
</dbReference>
<evidence type="ECO:0000256" key="8">
    <source>
        <dbReference type="ARBA" id="ARBA00040011"/>
    </source>
</evidence>
<dbReference type="Pfam" id="PF03298">
    <property type="entry name" value="Stanniocalcin"/>
    <property type="match status" value="1"/>
</dbReference>
<dbReference type="OMA" id="VEMIHIR"/>
<reference evidence="11 12" key="1">
    <citation type="journal article" date="2018" name="Nat. Ecol. Evol.">
        <title>Shark genomes provide insights into elasmobranch evolution and the origin of vertebrates.</title>
        <authorList>
            <person name="Hara Y"/>
            <person name="Yamaguchi K"/>
            <person name="Onimaru K"/>
            <person name="Kadota M"/>
            <person name="Koyanagi M"/>
            <person name="Keeley SD"/>
            <person name="Tatsumi K"/>
            <person name="Tanaka K"/>
            <person name="Motone F"/>
            <person name="Kageyama Y"/>
            <person name="Nozu R"/>
            <person name="Adachi N"/>
            <person name="Nishimura O"/>
            <person name="Nakagawa R"/>
            <person name="Tanegashima C"/>
            <person name="Kiyatake I"/>
            <person name="Matsumoto R"/>
            <person name="Murakumo K"/>
            <person name="Nishida K"/>
            <person name="Terakita A"/>
            <person name="Kuratani S"/>
            <person name="Sato K"/>
            <person name="Hyodo S Kuraku.S."/>
        </authorList>
    </citation>
    <scope>NUCLEOTIDE SEQUENCE [LARGE SCALE GENOMIC DNA]</scope>
</reference>
<keyword evidence="12" id="KW-1185">Reference proteome</keyword>
<feature type="region of interest" description="Disordered" evidence="9">
    <location>
        <begin position="217"/>
        <end position="306"/>
    </location>
</feature>
<evidence type="ECO:0000313" key="12">
    <source>
        <dbReference type="Proteomes" id="UP000287033"/>
    </source>
</evidence>
<evidence type="ECO:0000256" key="5">
    <source>
        <dbReference type="ARBA" id="ARBA00022702"/>
    </source>
</evidence>
<gene>
    <name evidence="11" type="ORF">chiPu_0007987</name>
</gene>
<comment type="similarity">
    <text evidence="2">Belongs to the stanniocalcin family.</text>
</comment>
<dbReference type="GO" id="GO:0005179">
    <property type="term" value="F:hormone activity"/>
    <property type="evidence" value="ECO:0007669"/>
    <property type="project" value="UniProtKB-KW"/>
</dbReference>